<dbReference type="Proteomes" id="UP000177395">
    <property type="component" value="Unassembled WGS sequence"/>
</dbReference>
<evidence type="ECO:0000256" key="5">
    <source>
        <dbReference type="ARBA" id="ARBA00022692"/>
    </source>
</evidence>
<evidence type="ECO:0000256" key="1">
    <source>
        <dbReference type="ARBA" id="ARBA00004651"/>
    </source>
</evidence>
<comment type="caution">
    <text evidence="11">The sequence shown here is derived from an EMBL/GenBank/DDBJ whole genome shotgun (WGS) entry which is preliminary data.</text>
</comment>
<dbReference type="PRINTS" id="PR01264">
    <property type="entry name" value="MECHCHANNEL"/>
</dbReference>
<comment type="subcellular location">
    <subcellularLocation>
        <location evidence="1 10">Cell membrane</location>
        <topology evidence="1 10">Multi-pass membrane protein</topology>
    </subcellularLocation>
</comment>
<dbReference type="NCBIfam" id="TIGR00220">
    <property type="entry name" value="mscL"/>
    <property type="match status" value="1"/>
</dbReference>
<reference evidence="11 12" key="1">
    <citation type="journal article" date="2016" name="Nat. Commun.">
        <title>Thousands of microbial genomes shed light on interconnected biogeochemical processes in an aquifer system.</title>
        <authorList>
            <person name="Anantharaman K."/>
            <person name="Brown C.T."/>
            <person name="Hug L.A."/>
            <person name="Sharon I."/>
            <person name="Castelle C.J."/>
            <person name="Probst A.J."/>
            <person name="Thomas B.C."/>
            <person name="Singh A."/>
            <person name="Wilkins M.J."/>
            <person name="Karaoz U."/>
            <person name="Brodie E.L."/>
            <person name="Williams K.H."/>
            <person name="Hubbard S.S."/>
            <person name="Banfield J.F."/>
        </authorList>
    </citation>
    <scope>NUCLEOTIDE SEQUENCE [LARGE SCALE GENOMIC DNA]</scope>
</reference>
<dbReference type="Gene3D" id="1.10.1200.120">
    <property type="entry name" value="Large-conductance mechanosensitive channel, MscL, domain 1"/>
    <property type="match status" value="1"/>
</dbReference>
<dbReference type="PROSITE" id="PS01327">
    <property type="entry name" value="MSCL"/>
    <property type="match status" value="1"/>
</dbReference>
<keyword evidence="5 10" id="KW-0812">Transmembrane</keyword>
<comment type="function">
    <text evidence="10">Channel that opens in response to stretch forces in the membrane lipid bilayer. May participate in the regulation of osmotic pressure changes within the cell.</text>
</comment>
<comment type="caution">
    <text evidence="10">Lacks conserved residue(s) required for the propagation of feature annotation.</text>
</comment>
<keyword evidence="6 10" id="KW-1133">Transmembrane helix</keyword>
<dbReference type="GO" id="GO:0008381">
    <property type="term" value="F:mechanosensitive monoatomic ion channel activity"/>
    <property type="evidence" value="ECO:0007669"/>
    <property type="project" value="UniProtKB-UniRule"/>
</dbReference>
<keyword evidence="7 10" id="KW-0406">Ion transport</keyword>
<keyword evidence="4 10" id="KW-1003">Cell membrane</keyword>
<accession>A0A1F6FJ81</accession>
<evidence type="ECO:0000256" key="9">
    <source>
        <dbReference type="ARBA" id="ARBA00023303"/>
    </source>
</evidence>
<evidence type="ECO:0000256" key="3">
    <source>
        <dbReference type="ARBA" id="ARBA00022448"/>
    </source>
</evidence>
<dbReference type="InterPro" id="IPR019823">
    <property type="entry name" value="Mechanosensitive_channel_CS"/>
</dbReference>
<keyword evidence="8 10" id="KW-0472">Membrane</keyword>
<evidence type="ECO:0000256" key="2">
    <source>
        <dbReference type="ARBA" id="ARBA00007254"/>
    </source>
</evidence>
<dbReference type="InterPro" id="IPR001185">
    <property type="entry name" value="MS_channel"/>
</dbReference>
<keyword evidence="3 10" id="KW-0813">Transport</keyword>
<dbReference type="PANTHER" id="PTHR30266">
    <property type="entry name" value="MECHANOSENSITIVE CHANNEL MSCL"/>
    <property type="match status" value="1"/>
</dbReference>
<proteinExistence type="inferred from homology"/>
<sequence length="136" mass="15042">MSYQKRAKGLLQEFKAFALKGNVIDLAVAVIIGAAFNKIVSSLVENIIMPTIGVLLGGIDFRDWSAKIGDVTIAYGVFLQSVIDFVIIAFSIFMAIKVLRRLQKTEEEKPEAEKVVEPTEEVQLLREIRDSLTGKG</sequence>
<evidence type="ECO:0000256" key="6">
    <source>
        <dbReference type="ARBA" id="ARBA00022989"/>
    </source>
</evidence>
<dbReference type="PANTHER" id="PTHR30266:SF2">
    <property type="entry name" value="LARGE-CONDUCTANCE MECHANOSENSITIVE CHANNEL"/>
    <property type="match status" value="1"/>
</dbReference>
<evidence type="ECO:0000256" key="7">
    <source>
        <dbReference type="ARBA" id="ARBA00023065"/>
    </source>
</evidence>
<protein>
    <recommendedName>
        <fullName evidence="10">Large-conductance mechanosensitive channel</fullName>
    </recommendedName>
</protein>
<dbReference type="HAMAP" id="MF_00115">
    <property type="entry name" value="MscL"/>
    <property type="match status" value="1"/>
</dbReference>
<evidence type="ECO:0000313" key="11">
    <source>
        <dbReference type="EMBL" id="OGG85910.1"/>
    </source>
</evidence>
<dbReference type="NCBIfam" id="NF001843">
    <property type="entry name" value="PRK00567.1-4"/>
    <property type="match status" value="1"/>
</dbReference>
<name>A0A1F6FJ81_9BACT</name>
<keyword evidence="9 10" id="KW-0407">Ion channel</keyword>
<dbReference type="Pfam" id="PF01741">
    <property type="entry name" value="MscL"/>
    <property type="match status" value="1"/>
</dbReference>
<dbReference type="AlphaFoldDB" id="A0A1F6FJ81"/>
<dbReference type="EMBL" id="MFMS01000004">
    <property type="protein sequence ID" value="OGG85910.1"/>
    <property type="molecule type" value="Genomic_DNA"/>
</dbReference>
<evidence type="ECO:0000313" key="12">
    <source>
        <dbReference type="Proteomes" id="UP000177395"/>
    </source>
</evidence>
<dbReference type="STRING" id="1798531.A2392_00675"/>
<evidence type="ECO:0000256" key="8">
    <source>
        <dbReference type="ARBA" id="ARBA00023136"/>
    </source>
</evidence>
<evidence type="ECO:0000256" key="4">
    <source>
        <dbReference type="ARBA" id="ARBA00022475"/>
    </source>
</evidence>
<feature type="transmembrane region" description="Helical" evidence="10">
    <location>
        <begin position="73"/>
        <end position="96"/>
    </location>
</feature>
<gene>
    <name evidence="10" type="primary">mscL</name>
    <name evidence="11" type="ORF">A2392_00675</name>
</gene>
<organism evidence="11 12">
    <name type="scientific">Candidatus Kaiserbacteria bacterium RIFOXYB1_FULL_46_14</name>
    <dbReference type="NCBI Taxonomy" id="1798531"/>
    <lineage>
        <taxon>Bacteria</taxon>
        <taxon>Candidatus Kaiseribacteriota</taxon>
    </lineage>
</organism>
<comment type="similarity">
    <text evidence="2 10">Belongs to the MscL family.</text>
</comment>
<dbReference type="InterPro" id="IPR036019">
    <property type="entry name" value="MscL_channel"/>
</dbReference>
<dbReference type="InterPro" id="IPR037673">
    <property type="entry name" value="MSC/AndL"/>
</dbReference>
<evidence type="ECO:0000256" key="10">
    <source>
        <dbReference type="HAMAP-Rule" id="MF_00115"/>
    </source>
</evidence>
<dbReference type="SUPFAM" id="SSF81330">
    <property type="entry name" value="Gated mechanosensitive channel"/>
    <property type="match status" value="1"/>
</dbReference>
<comment type="subunit">
    <text evidence="10">Homopentamer.</text>
</comment>
<dbReference type="GO" id="GO:0005886">
    <property type="term" value="C:plasma membrane"/>
    <property type="evidence" value="ECO:0007669"/>
    <property type="project" value="UniProtKB-SubCell"/>
</dbReference>